<evidence type="ECO:0000313" key="1">
    <source>
        <dbReference type="EMBL" id="KXS93342.1"/>
    </source>
</evidence>
<reference evidence="1 2" key="1">
    <citation type="submission" date="2015-07" db="EMBL/GenBank/DDBJ databases">
        <title>Comparative genomics of the Sigatoka disease complex on banana suggests a link between parallel evolutionary changes in Pseudocercospora fijiensis and Pseudocercospora eumusae and increased virulence on the banana host.</title>
        <authorList>
            <person name="Chang T.-C."/>
            <person name="Salvucci A."/>
            <person name="Crous P.W."/>
            <person name="Stergiopoulos I."/>
        </authorList>
    </citation>
    <scope>NUCLEOTIDE SEQUENCE [LARGE SCALE GENOMIC DNA]</scope>
    <source>
        <strain evidence="1 2">CBS 116634</strain>
    </source>
</reference>
<gene>
    <name evidence="1" type="ORF">AC579_4527</name>
</gene>
<comment type="caution">
    <text evidence="1">The sequence shown here is derived from an EMBL/GenBank/DDBJ whole genome shotgun (WGS) entry which is preliminary data.</text>
</comment>
<evidence type="ECO:0000313" key="2">
    <source>
        <dbReference type="Proteomes" id="UP000073492"/>
    </source>
</evidence>
<dbReference type="EMBL" id="LFZO01001604">
    <property type="protein sequence ID" value="KXS93342.1"/>
    <property type="molecule type" value="Genomic_DNA"/>
</dbReference>
<accession>A0A139GT27</accession>
<organism evidence="1 2">
    <name type="scientific">Pseudocercospora musae</name>
    <dbReference type="NCBI Taxonomy" id="113226"/>
    <lineage>
        <taxon>Eukaryota</taxon>
        <taxon>Fungi</taxon>
        <taxon>Dikarya</taxon>
        <taxon>Ascomycota</taxon>
        <taxon>Pezizomycotina</taxon>
        <taxon>Dothideomycetes</taxon>
        <taxon>Dothideomycetidae</taxon>
        <taxon>Mycosphaerellales</taxon>
        <taxon>Mycosphaerellaceae</taxon>
        <taxon>Pseudocercospora</taxon>
    </lineage>
</organism>
<proteinExistence type="predicted"/>
<dbReference type="Proteomes" id="UP000073492">
    <property type="component" value="Unassembled WGS sequence"/>
</dbReference>
<protein>
    <submittedName>
        <fullName evidence="1">Uncharacterized protein</fullName>
    </submittedName>
</protein>
<dbReference type="AlphaFoldDB" id="A0A139GT27"/>
<name>A0A139GT27_9PEZI</name>
<sequence>MVSSISLHGMPLRNQVSGAGKPGCCRDEAQNFLITAGKVGGIALTGVAGMVFEFQQLNMALEYYDDGETTLFYHHENFFPLIFTLYIGWNGVACGRGRYIMSYEKWLRKGMMTK</sequence>
<keyword evidence="2" id="KW-1185">Reference proteome</keyword>